<keyword evidence="12" id="KW-0805">Transcription regulation</keyword>
<keyword evidence="8" id="KW-0479">Metal-binding</keyword>
<dbReference type="GO" id="GO:0003723">
    <property type="term" value="F:RNA binding"/>
    <property type="evidence" value="ECO:0007669"/>
    <property type="project" value="UniProtKB-KW"/>
</dbReference>
<dbReference type="GO" id="GO:0046872">
    <property type="term" value="F:metal ion binding"/>
    <property type="evidence" value="ECO:0007669"/>
    <property type="project" value="UniProtKB-KW"/>
</dbReference>
<evidence type="ECO:0000256" key="15">
    <source>
        <dbReference type="SAM" id="MobiDB-lite"/>
    </source>
</evidence>
<keyword evidence="10" id="KW-0269">Exonuclease</keyword>
<dbReference type="EMBL" id="JBJKFK010000826">
    <property type="protein sequence ID" value="KAL3315100.1"/>
    <property type="molecule type" value="Genomic_DNA"/>
</dbReference>
<dbReference type="InterPro" id="IPR012337">
    <property type="entry name" value="RNaseH-like_sf"/>
</dbReference>
<dbReference type="SUPFAM" id="SSF53098">
    <property type="entry name" value="Ribonuclease H-like"/>
    <property type="match status" value="1"/>
</dbReference>
<evidence type="ECO:0000256" key="6">
    <source>
        <dbReference type="ARBA" id="ARBA00022490"/>
    </source>
</evidence>
<dbReference type="PANTHER" id="PTHR10797">
    <property type="entry name" value="CCR4-NOT TRANSCRIPTION COMPLEX SUBUNIT"/>
    <property type="match status" value="1"/>
</dbReference>
<evidence type="ECO:0000256" key="10">
    <source>
        <dbReference type="ARBA" id="ARBA00022839"/>
    </source>
</evidence>
<accession>A0ABD2Q6D5</accession>
<keyword evidence="6" id="KW-0963">Cytoplasm</keyword>
<comment type="catalytic activity">
    <reaction evidence="1">
        <text>Exonucleolytic cleavage of poly(A) to 5'-AMP.</text>
        <dbReference type="EC" id="3.1.13.4"/>
    </reaction>
</comment>
<sequence length="401" mass="45529">MHSLRDLNPVNGSNFGQNQLLYQKSHNSYPVRPANMITADMYQGNPSMSSQLMPQPYHPHMHHPHLMGHLHYSASLPVMPHHEHHNPSYNRVWDVWVSNFREGMKLLRALTQKSKYVAVDTEFPGVVAKVFGDYVNSFEQSYHNIKINIDVLKPIQIGFSFFNERGQPVDQQISTIQFNMRWNVEVETFACDSINLLEMSGINFEKLKQEGITTQDFAEAFISSGLALNDKVTWIGFHAAYDFAYMMKVCTDWEEMPQKFRDFHKLLLIYFPRIVDLKAIASEYKLQKLGLTDLAGALKVARNGHQHQAGSDAMLTGETFFRFLDEYTQGQLDNNMLNLVYGLNYGVNCQQFSMNLFSNSVHSDSELSSSNLLPGCKTATHSADQSGRNSPADSTSGHKSS</sequence>
<name>A0ABD2Q6D5_9PLAT</name>
<comment type="caution">
    <text evidence="16">The sequence shown here is derived from an EMBL/GenBank/DDBJ whole genome shotgun (WGS) entry which is preliminary data.</text>
</comment>
<keyword evidence="11" id="KW-0694">RNA-binding</keyword>
<dbReference type="Pfam" id="PF04857">
    <property type="entry name" value="CAF1"/>
    <property type="match status" value="2"/>
</dbReference>
<evidence type="ECO:0000256" key="3">
    <source>
        <dbReference type="ARBA" id="ARBA00004496"/>
    </source>
</evidence>
<keyword evidence="7" id="KW-0540">Nuclease</keyword>
<evidence type="ECO:0000256" key="9">
    <source>
        <dbReference type="ARBA" id="ARBA00022801"/>
    </source>
</evidence>
<dbReference type="EC" id="3.1.13.4" evidence="5"/>
<evidence type="ECO:0000256" key="14">
    <source>
        <dbReference type="ARBA" id="ARBA00023242"/>
    </source>
</evidence>
<dbReference type="GO" id="GO:0005737">
    <property type="term" value="C:cytoplasm"/>
    <property type="evidence" value="ECO:0007669"/>
    <property type="project" value="UniProtKB-SubCell"/>
</dbReference>
<evidence type="ECO:0000256" key="11">
    <source>
        <dbReference type="ARBA" id="ARBA00022884"/>
    </source>
</evidence>
<keyword evidence="14" id="KW-0539">Nucleus</keyword>
<evidence type="ECO:0000256" key="1">
    <source>
        <dbReference type="ARBA" id="ARBA00001663"/>
    </source>
</evidence>
<evidence type="ECO:0000256" key="5">
    <source>
        <dbReference type="ARBA" id="ARBA00012161"/>
    </source>
</evidence>
<dbReference type="Proteomes" id="UP001626550">
    <property type="component" value="Unassembled WGS sequence"/>
</dbReference>
<reference evidence="16 17" key="1">
    <citation type="submission" date="2024-11" db="EMBL/GenBank/DDBJ databases">
        <title>Adaptive evolution of stress response genes in parasites aligns with host niche diversity.</title>
        <authorList>
            <person name="Hahn C."/>
            <person name="Resl P."/>
        </authorList>
    </citation>
    <scope>NUCLEOTIDE SEQUENCE [LARGE SCALE GENOMIC DNA]</scope>
    <source>
        <strain evidence="16">EGGRZ-B1_66</strain>
        <tissue evidence="16">Body</tissue>
    </source>
</reference>
<dbReference type="GO" id="GO:0004535">
    <property type="term" value="F:poly(A)-specific ribonuclease activity"/>
    <property type="evidence" value="ECO:0007669"/>
    <property type="project" value="UniProtKB-EC"/>
</dbReference>
<evidence type="ECO:0000256" key="13">
    <source>
        <dbReference type="ARBA" id="ARBA00023163"/>
    </source>
</evidence>
<feature type="compositionally biased region" description="Polar residues" evidence="15">
    <location>
        <begin position="379"/>
        <end position="401"/>
    </location>
</feature>
<feature type="region of interest" description="Disordered" evidence="15">
    <location>
        <begin position="374"/>
        <end position="401"/>
    </location>
</feature>
<organism evidence="16 17">
    <name type="scientific">Cichlidogyrus casuarinus</name>
    <dbReference type="NCBI Taxonomy" id="1844966"/>
    <lineage>
        <taxon>Eukaryota</taxon>
        <taxon>Metazoa</taxon>
        <taxon>Spiralia</taxon>
        <taxon>Lophotrochozoa</taxon>
        <taxon>Platyhelminthes</taxon>
        <taxon>Monogenea</taxon>
        <taxon>Monopisthocotylea</taxon>
        <taxon>Dactylogyridea</taxon>
        <taxon>Ancyrocephalidae</taxon>
        <taxon>Cichlidogyrus</taxon>
    </lineage>
</organism>
<dbReference type="InterPro" id="IPR039637">
    <property type="entry name" value="CNOT7/CNOT8/Pop2"/>
</dbReference>
<dbReference type="InterPro" id="IPR036397">
    <property type="entry name" value="RNaseH_sf"/>
</dbReference>
<evidence type="ECO:0000256" key="2">
    <source>
        <dbReference type="ARBA" id="ARBA00004123"/>
    </source>
</evidence>
<proteinExistence type="inferred from homology"/>
<evidence type="ECO:0000256" key="7">
    <source>
        <dbReference type="ARBA" id="ARBA00022722"/>
    </source>
</evidence>
<dbReference type="GO" id="GO:0005634">
    <property type="term" value="C:nucleus"/>
    <property type="evidence" value="ECO:0007669"/>
    <property type="project" value="UniProtKB-SubCell"/>
</dbReference>
<protein>
    <recommendedName>
        <fullName evidence="5">poly(A)-specific ribonuclease</fullName>
        <ecNumber evidence="5">3.1.13.4</ecNumber>
    </recommendedName>
</protein>
<dbReference type="InterPro" id="IPR006941">
    <property type="entry name" value="RNase_CAF1"/>
</dbReference>
<evidence type="ECO:0000313" key="17">
    <source>
        <dbReference type="Proteomes" id="UP001626550"/>
    </source>
</evidence>
<dbReference type="Gene3D" id="3.30.420.10">
    <property type="entry name" value="Ribonuclease H-like superfamily/Ribonuclease H"/>
    <property type="match status" value="1"/>
</dbReference>
<comment type="similarity">
    <text evidence="4">Belongs to the CAF1 family.</text>
</comment>
<gene>
    <name evidence="16" type="primary">CNOT7</name>
    <name evidence="16" type="ORF">Ciccas_006267</name>
</gene>
<keyword evidence="9" id="KW-0378">Hydrolase</keyword>
<keyword evidence="17" id="KW-1185">Reference proteome</keyword>
<comment type="subcellular location">
    <subcellularLocation>
        <location evidence="3">Cytoplasm</location>
    </subcellularLocation>
    <subcellularLocation>
        <location evidence="2">Nucleus</location>
    </subcellularLocation>
</comment>
<evidence type="ECO:0000256" key="4">
    <source>
        <dbReference type="ARBA" id="ARBA00008372"/>
    </source>
</evidence>
<keyword evidence="13" id="KW-0804">Transcription</keyword>
<evidence type="ECO:0000256" key="12">
    <source>
        <dbReference type="ARBA" id="ARBA00023015"/>
    </source>
</evidence>
<evidence type="ECO:0000256" key="8">
    <source>
        <dbReference type="ARBA" id="ARBA00022723"/>
    </source>
</evidence>
<dbReference type="AlphaFoldDB" id="A0ABD2Q6D5"/>
<evidence type="ECO:0000313" key="16">
    <source>
        <dbReference type="EMBL" id="KAL3315100.1"/>
    </source>
</evidence>